<evidence type="ECO:0000256" key="4">
    <source>
        <dbReference type="RuleBase" id="RU000628"/>
    </source>
</evidence>
<dbReference type="Proteomes" id="UP000231279">
    <property type="component" value="Unassembled WGS sequence"/>
</dbReference>
<dbReference type="SMART" id="SM00499">
    <property type="entry name" value="AAI"/>
    <property type="match status" value="1"/>
</dbReference>
<dbReference type="GO" id="GO:0006869">
    <property type="term" value="P:lipid transport"/>
    <property type="evidence" value="ECO:0007669"/>
    <property type="project" value="InterPro"/>
</dbReference>
<comment type="function">
    <text evidence="4">Plant non-specific lipid-transfer proteins transfer phospholipids as well as galactolipids across membranes. May play a role in wax or cutin deposition in the cell walls of expanding epidermal cells and certain secretory tissues.</text>
</comment>
<keyword evidence="2 4" id="KW-0813">Transport</keyword>
<evidence type="ECO:0000256" key="2">
    <source>
        <dbReference type="ARBA" id="ARBA00022448"/>
    </source>
</evidence>
<dbReference type="EMBL" id="NKXS01000950">
    <property type="protein sequence ID" value="PIN21379.1"/>
    <property type="molecule type" value="Genomic_DNA"/>
</dbReference>
<dbReference type="InterPro" id="IPR000528">
    <property type="entry name" value="Plant_nsLTP"/>
</dbReference>
<evidence type="ECO:0000313" key="8">
    <source>
        <dbReference type="Proteomes" id="UP000231279"/>
    </source>
</evidence>
<accession>A0A2G9HV33</accession>
<dbReference type="AlphaFoldDB" id="A0A2G9HV33"/>
<dbReference type="InterPro" id="IPR036312">
    <property type="entry name" value="Bifun_inhib/LTP/seed_sf"/>
</dbReference>
<dbReference type="PANTHER" id="PTHR33076">
    <property type="entry name" value="NON-SPECIFIC LIPID-TRANSFER PROTEIN 2-RELATED"/>
    <property type="match status" value="1"/>
</dbReference>
<keyword evidence="8" id="KW-1185">Reference proteome</keyword>
<comment type="caution">
    <text evidence="7">The sequence shown here is derived from an EMBL/GenBank/DDBJ whole genome shotgun (WGS) entry which is preliminary data.</text>
</comment>
<dbReference type="OrthoDB" id="1890443at2759"/>
<evidence type="ECO:0000313" key="7">
    <source>
        <dbReference type="EMBL" id="PIN21379.1"/>
    </source>
</evidence>
<dbReference type="PRINTS" id="PR00382">
    <property type="entry name" value="LIPIDTRNSFER"/>
</dbReference>
<dbReference type="GO" id="GO:0008289">
    <property type="term" value="F:lipid binding"/>
    <property type="evidence" value="ECO:0007669"/>
    <property type="project" value="UniProtKB-KW"/>
</dbReference>
<proteinExistence type="inferred from homology"/>
<evidence type="ECO:0000259" key="6">
    <source>
        <dbReference type="SMART" id="SM00499"/>
    </source>
</evidence>
<evidence type="ECO:0000256" key="3">
    <source>
        <dbReference type="ARBA" id="ARBA00023121"/>
    </source>
</evidence>
<evidence type="ECO:0000256" key="5">
    <source>
        <dbReference type="SAM" id="SignalP"/>
    </source>
</evidence>
<evidence type="ECO:0000256" key="1">
    <source>
        <dbReference type="ARBA" id="ARBA00009748"/>
    </source>
</evidence>
<protein>
    <recommendedName>
        <fullName evidence="4">Non-specific lipid-transfer protein</fullName>
    </recommendedName>
</protein>
<feature type="domain" description="Bifunctional inhibitor/plant lipid transfer protein/seed storage helical" evidence="6">
    <location>
        <begin position="28"/>
        <end position="111"/>
    </location>
</feature>
<feature type="chain" id="PRO_5013775766" description="Non-specific lipid-transfer protein" evidence="5">
    <location>
        <begin position="25"/>
        <end position="113"/>
    </location>
</feature>
<organism evidence="7 8">
    <name type="scientific">Handroanthus impetiginosus</name>
    <dbReference type="NCBI Taxonomy" id="429701"/>
    <lineage>
        <taxon>Eukaryota</taxon>
        <taxon>Viridiplantae</taxon>
        <taxon>Streptophyta</taxon>
        <taxon>Embryophyta</taxon>
        <taxon>Tracheophyta</taxon>
        <taxon>Spermatophyta</taxon>
        <taxon>Magnoliopsida</taxon>
        <taxon>eudicotyledons</taxon>
        <taxon>Gunneridae</taxon>
        <taxon>Pentapetalae</taxon>
        <taxon>asterids</taxon>
        <taxon>lamiids</taxon>
        <taxon>Lamiales</taxon>
        <taxon>Bignoniaceae</taxon>
        <taxon>Crescentiina</taxon>
        <taxon>Tabebuia alliance</taxon>
        <taxon>Handroanthus</taxon>
    </lineage>
</organism>
<dbReference type="CDD" id="cd01960">
    <property type="entry name" value="nsLTP1"/>
    <property type="match status" value="1"/>
</dbReference>
<dbReference type="InterPro" id="IPR016140">
    <property type="entry name" value="Bifunc_inhib/LTP/seed_store"/>
</dbReference>
<comment type="similarity">
    <text evidence="1 4">Belongs to the plant LTP family.</text>
</comment>
<reference evidence="8" key="1">
    <citation type="journal article" date="2018" name="Gigascience">
        <title>Genome assembly of the Pink Ipe (Handroanthus impetiginosus, Bignoniaceae), a highly valued, ecologically keystone Neotropical timber forest tree.</title>
        <authorList>
            <person name="Silva-Junior O.B."/>
            <person name="Grattapaglia D."/>
            <person name="Novaes E."/>
            <person name="Collevatti R.G."/>
        </authorList>
    </citation>
    <scope>NUCLEOTIDE SEQUENCE [LARGE SCALE GENOMIC DNA]</scope>
    <source>
        <strain evidence="8">cv. UFG-1</strain>
    </source>
</reference>
<dbReference type="SUPFAM" id="SSF47699">
    <property type="entry name" value="Bifunctional inhibitor/lipid-transfer protein/seed storage 2S albumin"/>
    <property type="match status" value="1"/>
</dbReference>
<keyword evidence="5" id="KW-0732">Signal</keyword>
<feature type="signal peptide" evidence="5">
    <location>
        <begin position="1"/>
        <end position="24"/>
    </location>
</feature>
<dbReference type="STRING" id="429701.A0A2G9HV33"/>
<dbReference type="Pfam" id="PF00234">
    <property type="entry name" value="Tryp_alpha_amyl"/>
    <property type="match status" value="1"/>
</dbReference>
<name>A0A2G9HV33_9LAMI</name>
<dbReference type="Gene3D" id="1.10.110.10">
    <property type="entry name" value="Plant lipid-transfer and hydrophobic proteins"/>
    <property type="match status" value="1"/>
</dbReference>
<gene>
    <name evidence="7" type="ORF">CDL12_05924</name>
</gene>
<keyword evidence="3 4" id="KW-0446">Lipid-binding</keyword>
<sequence>MAYLKYLTYLLIIFLAVTGPQADAAISCGVVLTSLSPCIGYLQRGGAITPSCCAGAKSLNNAAKTTPDLQAACRCIQTLVPSVRANPSFVNSLPQKCGINIPYNYSPSLDCSK</sequence>